<evidence type="ECO:0000259" key="1">
    <source>
        <dbReference type="PROSITE" id="PS50181"/>
    </source>
</evidence>
<dbReference type="InParanoid" id="A0A1Y2LZS5"/>
<dbReference type="EMBL" id="KZ107844">
    <property type="protein sequence ID" value="OSS49301.1"/>
    <property type="molecule type" value="Genomic_DNA"/>
</dbReference>
<evidence type="ECO:0000313" key="3">
    <source>
        <dbReference type="Proteomes" id="UP000193240"/>
    </source>
</evidence>
<evidence type="ECO:0000313" key="2">
    <source>
        <dbReference type="EMBL" id="OSS49301.1"/>
    </source>
</evidence>
<dbReference type="AlphaFoldDB" id="A0A1Y2LZS5"/>
<sequence length="286" mass="33243">MSMTQVLFRLLDLPPELVSRVCDYLPDKQLKHIHLACKTFQTHSMTAFGQRFFDHLIVILHPTSLTTFLDIARHEQLSKYVTRVSVSGERISNSIVPLVDEERHVSLQQGVYESGLDSETLAEALPMLKTLRTLRIDTEQYTECNHPRIRCGCKYLPQAPVPLWKPAGDNNGYNRVYNLVLSVLEKTNLSDFDLEISFWATLEDYTEEVAYFDIQSPLWTDYAAKRIRYLRFQDNTNPAWFCGLLQSANDLHTVSVKFPTIYTVLGYQLSFYDFAYPFKWPNLRRL</sequence>
<dbReference type="InterPro" id="IPR001810">
    <property type="entry name" value="F-box_dom"/>
</dbReference>
<protein>
    <recommendedName>
        <fullName evidence="1">F-box domain-containing protein</fullName>
    </recommendedName>
</protein>
<dbReference type="PROSITE" id="PS50181">
    <property type="entry name" value="FBOX"/>
    <property type="match status" value="1"/>
</dbReference>
<accession>A0A1Y2LZS5</accession>
<name>A0A1Y2LZS5_EPING</name>
<gene>
    <name evidence="2" type="ORF">B5807_05575</name>
</gene>
<dbReference type="Proteomes" id="UP000193240">
    <property type="component" value="Unassembled WGS sequence"/>
</dbReference>
<reference evidence="2 3" key="1">
    <citation type="journal article" date="2017" name="Genome Announc.">
        <title>Genome sequence of the saprophytic ascomycete Epicoccum nigrum ICMP 19927 strain isolated from New Zealand.</title>
        <authorList>
            <person name="Fokin M."/>
            <person name="Fleetwood D."/>
            <person name="Weir B.S."/>
            <person name="Villas-Boas S.G."/>
        </authorList>
    </citation>
    <scope>NUCLEOTIDE SEQUENCE [LARGE SCALE GENOMIC DNA]</scope>
    <source>
        <strain evidence="2 3">ICMP 19927</strain>
    </source>
</reference>
<keyword evidence="3" id="KW-1185">Reference proteome</keyword>
<proteinExistence type="predicted"/>
<dbReference type="InterPro" id="IPR036047">
    <property type="entry name" value="F-box-like_dom_sf"/>
</dbReference>
<feature type="domain" description="F-box" evidence="1">
    <location>
        <begin position="7"/>
        <end position="56"/>
    </location>
</feature>
<organism evidence="2 3">
    <name type="scientific">Epicoccum nigrum</name>
    <name type="common">Soil fungus</name>
    <name type="synonym">Epicoccum purpurascens</name>
    <dbReference type="NCBI Taxonomy" id="105696"/>
    <lineage>
        <taxon>Eukaryota</taxon>
        <taxon>Fungi</taxon>
        <taxon>Dikarya</taxon>
        <taxon>Ascomycota</taxon>
        <taxon>Pezizomycotina</taxon>
        <taxon>Dothideomycetes</taxon>
        <taxon>Pleosporomycetidae</taxon>
        <taxon>Pleosporales</taxon>
        <taxon>Pleosporineae</taxon>
        <taxon>Didymellaceae</taxon>
        <taxon>Epicoccum</taxon>
    </lineage>
</organism>
<dbReference type="SUPFAM" id="SSF81383">
    <property type="entry name" value="F-box domain"/>
    <property type="match status" value="1"/>
</dbReference>
<dbReference type="OMA" id="TILFEIC"/>